<dbReference type="PANTHER" id="PTHR30441:SF8">
    <property type="entry name" value="DUF748 DOMAIN-CONTAINING PROTEIN"/>
    <property type="match status" value="1"/>
</dbReference>
<evidence type="ECO:0000259" key="3">
    <source>
        <dbReference type="Pfam" id="PF05170"/>
    </source>
</evidence>
<accession>A0ABT1MI94</accession>
<dbReference type="Proteomes" id="UP001205603">
    <property type="component" value="Unassembled WGS sequence"/>
</dbReference>
<proteinExistence type="predicted"/>
<protein>
    <submittedName>
        <fullName evidence="4">AsmA family protein</fullName>
    </submittedName>
</protein>
<comment type="caution">
    <text evidence="4">The sequence shown here is derived from an EMBL/GenBank/DDBJ whole genome shotgun (WGS) entry which is preliminary data.</text>
</comment>
<evidence type="ECO:0000313" key="4">
    <source>
        <dbReference type="EMBL" id="MCP9611408.1"/>
    </source>
</evidence>
<reference evidence="4 5" key="1">
    <citation type="submission" date="2022-07" db="EMBL/GenBank/DDBJ databases">
        <title>Fecal culturing of patients with breast cancer.</title>
        <authorList>
            <person name="Teng N.M.Y."/>
            <person name="Kiu R."/>
            <person name="Evans R."/>
            <person name="Baker D.J."/>
            <person name="Zenner C."/>
            <person name="Robinson S.D."/>
            <person name="Hall L.J."/>
        </authorList>
    </citation>
    <scope>NUCLEOTIDE SEQUENCE [LARGE SCALE GENOMIC DNA]</scope>
    <source>
        <strain evidence="4 5">LH1063</strain>
    </source>
</reference>
<dbReference type="PANTHER" id="PTHR30441">
    <property type="entry name" value="DUF748 DOMAIN-CONTAINING PROTEIN"/>
    <property type="match status" value="1"/>
</dbReference>
<keyword evidence="2" id="KW-0812">Transmembrane</keyword>
<feature type="region of interest" description="Disordered" evidence="1">
    <location>
        <begin position="861"/>
        <end position="882"/>
    </location>
</feature>
<keyword evidence="2" id="KW-0472">Membrane</keyword>
<dbReference type="RefSeq" id="WP_255026156.1">
    <property type="nucleotide sequence ID" value="NZ_JANDHW010000003.1"/>
</dbReference>
<dbReference type="Pfam" id="PF05170">
    <property type="entry name" value="AsmA"/>
    <property type="match status" value="1"/>
</dbReference>
<feature type="transmembrane region" description="Helical" evidence="2">
    <location>
        <begin position="12"/>
        <end position="30"/>
    </location>
</feature>
<evidence type="ECO:0000256" key="1">
    <source>
        <dbReference type="SAM" id="MobiDB-lite"/>
    </source>
</evidence>
<gene>
    <name evidence="4" type="ORF">NMU02_04805</name>
</gene>
<evidence type="ECO:0000313" key="5">
    <source>
        <dbReference type="Proteomes" id="UP001205603"/>
    </source>
</evidence>
<evidence type="ECO:0000256" key="2">
    <source>
        <dbReference type="SAM" id="Phobius"/>
    </source>
</evidence>
<sequence length="882" mass="96347">MNAHLKKGLKITGITIGAIVVLLLILPFAFKGKILEVVKTEANKMLDAKLEFGDLDLSFFSHFPKATVELENFSLVGKGEFEGDTLVSAKEIDIAVNIMSLFGNKGYEINHIILDNPAIKAIVLEDGKANWDIMKSDTAQVAETDTASTSSSFALQLKKLRIKNGRLAYIDRAGKMQFYTDALDLQLKGDMSEKMTDIDCRMLTRNMKFMMAGVPYLKDAELEVNMKVNADFENNKYTFDKNTIRLNAIEMNIDGWLAMLGDNIDMDIKLGAPKIAFKDILSLIPGIYQHNFDALKASGNIGFNAWAKGIMAGDTLPAFDLGLTVDNGVVSYEGMPKSVDNIKIKTEVKNPGGIADKTTVNVENLSFSMAGNPFKLTLFASTPVSDLNFKATADGTINLGHVKDIYPLGDSVSLSGVVTAKLDFSGRMSDIEKERYENIKGEGTVAITGMDLTMKDMPQVSVTKAVATVSPKVMSLDELDVKVGKNDVRAKGSLSNYIPYFLKNETLKGSLTLNSDYLNLNDFMTSSSSGSESTAVTDTSALGVIEVPENLDLSMKANMKQVLFDKIDIRNISGNLIVKDGAVRMSPLNFDAFGGKVAANGSYSTAKNKKRPEVNFDLNITKASFEETFKQLDMIRQIVPVFAKTGGSYSVKFDLKTPLDETMSPVLNELWANGVLSANDIHIQNLETFDKLATLLKNDKLRNIEAKDIEIPFTIENGLVKTKPFDIKMGNISMNLSGTTGLDQSIDYTAKISLPENTANGYLSNITAKIGGTFTKPSISLDTKSLVSSAVEKAIGDKLTSITGKDNTERIAELRRKADEAAKKIVETAQTESQKLVDKASKPLEKIAAKAAAKKLVEEAQKQADKLRAEAEEQIKKLEKTE</sequence>
<dbReference type="InterPro" id="IPR052894">
    <property type="entry name" value="AsmA-related"/>
</dbReference>
<name>A0ABT1MI94_9BACT</name>
<feature type="domain" description="AsmA" evidence="3">
    <location>
        <begin position="6"/>
        <end position="217"/>
    </location>
</feature>
<keyword evidence="5" id="KW-1185">Reference proteome</keyword>
<keyword evidence="2" id="KW-1133">Transmembrane helix</keyword>
<organism evidence="4 5">
    <name type="scientific">Coprobacter tertius</name>
    <dbReference type="NCBI Taxonomy" id="2944915"/>
    <lineage>
        <taxon>Bacteria</taxon>
        <taxon>Pseudomonadati</taxon>
        <taxon>Bacteroidota</taxon>
        <taxon>Bacteroidia</taxon>
        <taxon>Bacteroidales</taxon>
        <taxon>Barnesiellaceae</taxon>
        <taxon>Coprobacter</taxon>
    </lineage>
</organism>
<dbReference type="InterPro" id="IPR007844">
    <property type="entry name" value="AsmA"/>
</dbReference>
<dbReference type="EMBL" id="JANDHW010000003">
    <property type="protein sequence ID" value="MCP9611408.1"/>
    <property type="molecule type" value="Genomic_DNA"/>
</dbReference>